<organism evidence="1">
    <name type="scientific">freshwater metagenome</name>
    <dbReference type="NCBI Taxonomy" id="449393"/>
    <lineage>
        <taxon>unclassified sequences</taxon>
        <taxon>metagenomes</taxon>
        <taxon>ecological metagenomes</taxon>
    </lineage>
</organism>
<reference evidence="1" key="1">
    <citation type="submission" date="2020-05" db="EMBL/GenBank/DDBJ databases">
        <authorList>
            <person name="Chiriac C."/>
            <person name="Salcher M."/>
            <person name="Ghai R."/>
            <person name="Kavagutti S V."/>
        </authorList>
    </citation>
    <scope>NUCLEOTIDE SEQUENCE</scope>
</reference>
<dbReference type="EMBL" id="CAFBND010000077">
    <property type="protein sequence ID" value="CAB4950743.1"/>
    <property type="molecule type" value="Genomic_DNA"/>
</dbReference>
<proteinExistence type="predicted"/>
<evidence type="ECO:0000313" key="1">
    <source>
        <dbReference type="EMBL" id="CAB4950743.1"/>
    </source>
</evidence>
<name>A0A6J7K6T4_9ZZZZ</name>
<gene>
    <name evidence="1" type="ORF">UFOPK3752_01635</name>
</gene>
<protein>
    <submittedName>
        <fullName evidence="1">Unannotated protein</fullName>
    </submittedName>
</protein>
<sequence length="51" mass="5317">MAPIAMVSTPATSAVAAVTMAIALTMSVPPPTNWPFMSLAVPMMSGFRMTM</sequence>
<dbReference type="AlphaFoldDB" id="A0A6J7K6T4"/>
<accession>A0A6J7K6T4</accession>